<dbReference type="Proteomes" id="UP000234681">
    <property type="component" value="Chromosome 2"/>
</dbReference>
<comment type="subcellular location">
    <subcellularLocation>
        <location evidence="1">Mitochondrion</location>
    </subcellularLocation>
</comment>
<reference evidence="3" key="1">
    <citation type="submission" date="2005-09" db="EMBL/GenBank/DDBJ databases">
        <authorList>
            <person name="Mural R.J."/>
            <person name="Li P.W."/>
            <person name="Adams M.D."/>
            <person name="Amanatides P.G."/>
            <person name="Baden-Tillson H."/>
            <person name="Barnstead M."/>
            <person name="Chin S.H."/>
            <person name="Dew I."/>
            <person name="Evans C.A."/>
            <person name="Ferriera S."/>
            <person name="Flanigan M."/>
            <person name="Fosler C."/>
            <person name="Glodek A."/>
            <person name="Gu Z."/>
            <person name="Holt R.A."/>
            <person name="Jennings D."/>
            <person name="Kraft C.L."/>
            <person name="Lu F."/>
            <person name="Nguyen T."/>
            <person name="Nusskern D.R."/>
            <person name="Pfannkoch C.M."/>
            <person name="Sitter C."/>
            <person name="Sutton G.G."/>
            <person name="Venter J.C."/>
            <person name="Wang Z."/>
            <person name="Woodage T."/>
            <person name="Zheng X.H."/>
            <person name="Zhong F."/>
        </authorList>
    </citation>
    <scope>NUCLEOTIDE SEQUENCE [LARGE SCALE GENOMIC DNA]</scope>
    <source>
        <strain>BN</strain>
        <strain evidence="3">Sprague-Dawley</strain>
    </source>
</reference>
<dbReference type="GO" id="GO:0005739">
    <property type="term" value="C:mitochondrion"/>
    <property type="evidence" value="ECO:0007669"/>
    <property type="project" value="UniProtKB-SubCell"/>
</dbReference>
<dbReference type="InterPro" id="IPR019266">
    <property type="entry name" value="Ribosomal_mS27"/>
</dbReference>
<keyword evidence="2" id="KW-0689">Ribosomal protein</keyword>
<evidence type="ECO:0000313" key="2">
    <source>
        <dbReference type="EMBL" id="EDM10174.1"/>
    </source>
</evidence>
<organism evidence="2 3">
    <name type="scientific">Rattus norvegicus</name>
    <name type="common">Rat</name>
    <dbReference type="NCBI Taxonomy" id="10116"/>
    <lineage>
        <taxon>Eukaryota</taxon>
        <taxon>Metazoa</taxon>
        <taxon>Chordata</taxon>
        <taxon>Craniata</taxon>
        <taxon>Vertebrata</taxon>
        <taxon>Euteleostomi</taxon>
        <taxon>Mammalia</taxon>
        <taxon>Eutheria</taxon>
        <taxon>Euarchontoglires</taxon>
        <taxon>Glires</taxon>
        <taxon>Rodentia</taxon>
        <taxon>Myomorpha</taxon>
        <taxon>Muroidea</taxon>
        <taxon>Muridae</taxon>
        <taxon>Murinae</taxon>
        <taxon>Rattus</taxon>
    </lineage>
</organism>
<dbReference type="PANTHER" id="PTHR21393:SF0">
    <property type="entry name" value="SMALL RIBOSOMAL SUBUNIT PROTEIN MS27"/>
    <property type="match status" value="1"/>
</dbReference>
<feature type="non-terminal residue" evidence="2">
    <location>
        <position position="90"/>
    </location>
</feature>
<dbReference type="InterPro" id="IPR034913">
    <property type="entry name" value="mS27/PTCD2"/>
</dbReference>
<proteinExistence type="predicted"/>
<name>A6I566_RAT</name>
<sequence length="90" mass="10005">MKQEAFEVPSTQFLSLYVLYHCLAEKTDLTWEEERDFGASLLLPGLKQRNTVGLSSQLYGYALLGKVELQCGLRAAAFCIPASPINLTHV</sequence>
<dbReference type="Pfam" id="PF10037">
    <property type="entry name" value="MRP-S27"/>
    <property type="match status" value="1"/>
</dbReference>
<dbReference type="GO" id="GO:0005840">
    <property type="term" value="C:ribosome"/>
    <property type="evidence" value="ECO:0007669"/>
    <property type="project" value="UniProtKB-KW"/>
</dbReference>
<dbReference type="AlphaFoldDB" id="A6I566"/>
<keyword evidence="2" id="KW-0687">Ribonucleoprotein</keyword>
<accession>A6I566</accession>
<gene>
    <name evidence="2" type="primary">Mrps27_predicted</name>
    <name evidence="2" type="ORF">rCG_44533</name>
</gene>
<evidence type="ECO:0000313" key="3">
    <source>
        <dbReference type="Proteomes" id="UP000234681"/>
    </source>
</evidence>
<dbReference type="PANTHER" id="PTHR21393">
    <property type="entry name" value="MITOCHONDRIAL 28S RIBOSOMAL PROTEIN S27"/>
    <property type="match status" value="1"/>
</dbReference>
<dbReference type="EMBL" id="CH473955">
    <property type="protein sequence ID" value="EDM10174.1"/>
    <property type="molecule type" value="Genomic_DNA"/>
</dbReference>
<protein>
    <submittedName>
        <fullName evidence="2">Mitochondrial ribosomal protein S27 (Predicted), isoform CRA_h</fullName>
    </submittedName>
</protein>
<evidence type="ECO:0000256" key="1">
    <source>
        <dbReference type="ARBA" id="ARBA00004173"/>
    </source>
</evidence>